<organism evidence="3 4">
    <name type="scientific">Spinacia oleracea</name>
    <name type="common">Spinach</name>
    <dbReference type="NCBI Taxonomy" id="3562"/>
    <lineage>
        <taxon>Eukaryota</taxon>
        <taxon>Viridiplantae</taxon>
        <taxon>Streptophyta</taxon>
        <taxon>Embryophyta</taxon>
        <taxon>Tracheophyta</taxon>
        <taxon>Spermatophyta</taxon>
        <taxon>Magnoliopsida</taxon>
        <taxon>eudicotyledons</taxon>
        <taxon>Gunneridae</taxon>
        <taxon>Pentapetalae</taxon>
        <taxon>Caryophyllales</taxon>
        <taxon>Chenopodiaceae</taxon>
        <taxon>Chenopodioideae</taxon>
        <taxon>Anserineae</taxon>
        <taxon>Spinacia</taxon>
    </lineage>
</organism>
<sequence length="136" mass="14446">MMQINQWTIILFIALSITIPISNSQKSSSSTVAMAEAAPASSAPADVYIVYTEQPAEGSDHESFHLSTLSSVVGSEEAAKESLIYVYKSAATGFSAKLTPEQVSLLEKKPGVLQVVVSKTVQLHPVVGGTMNNMMV</sequence>
<keyword evidence="3" id="KW-1185">Reference proteome</keyword>
<dbReference type="Gene3D" id="3.30.70.80">
    <property type="entry name" value="Peptidase S8 propeptide/proteinase inhibitor I9"/>
    <property type="match status" value="1"/>
</dbReference>
<protein>
    <submittedName>
        <fullName evidence="4">Subtilisin-like protease SBT5.6</fullName>
    </submittedName>
</protein>
<dbReference type="GeneID" id="110802928"/>
<evidence type="ECO:0000256" key="1">
    <source>
        <dbReference type="SAM" id="SignalP"/>
    </source>
</evidence>
<dbReference type="KEGG" id="soe:110802928"/>
<dbReference type="Proteomes" id="UP000813463">
    <property type="component" value="Chromosome 2"/>
</dbReference>
<reference evidence="3" key="1">
    <citation type="journal article" date="2021" name="Nat. Commun.">
        <title>Genomic analyses provide insights into spinach domestication and the genetic basis of agronomic traits.</title>
        <authorList>
            <person name="Cai X."/>
            <person name="Sun X."/>
            <person name="Xu C."/>
            <person name="Sun H."/>
            <person name="Wang X."/>
            <person name="Ge C."/>
            <person name="Zhang Z."/>
            <person name="Wang Q."/>
            <person name="Fei Z."/>
            <person name="Jiao C."/>
            <person name="Wang Q."/>
        </authorList>
    </citation>
    <scope>NUCLEOTIDE SEQUENCE [LARGE SCALE GENOMIC DNA]</scope>
    <source>
        <strain evidence="3">cv. Varoflay</strain>
    </source>
</reference>
<accession>A0A9R0KB52</accession>
<keyword evidence="1" id="KW-0732">Signal</keyword>
<dbReference type="PANTHER" id="PTHR48222">
    <property type="entry name" value="PROTEINASE INHIBITOR, PROPEPTIDE"/>
    <property type="match status" value="1"/>
</dbReference>
<gene>
    <name evidence="4" type="primary">LOC110802928</name>
</gene>
<dbReference type="InterPro" id="IPR010259">
    <property type="entry name" value="S8pro/Inhibitor_I9"/>
</dbReference>
<feature type="domain" description="Inhibitor I9" evidence="2">
    <location>
        <begin position="47"/>
        <end position="124"/>
    </location>
</feature>
<feature type="chain" id="PRO_5040331040" evidence="1">
    <location>
        <begin position="25"/>
        <end position="136"/>
    </location>
</feature>
<evidence type="ECO:0000259" key="2">
    <source>
        <dbReference type="Pfam" id="PF05922"/>
    </source>
</evidence>
<name>A0A9R0KB52_SPIOL</name>
<dbReference type="GO" id="GO:0004866">
    <property type="term" value="F:endopeptidase inhibitor activity"/>
    <property type="evidence" value="ECO:0000318"/>
    <property type="project" value="GO_Central"/>
</dbReference>
<dbReference type="Pfam" id="PF05922">
    <property type="entry name" value="Inhibitor_I9"/>
    <property type="match status" value="1"/>
</dbReference>
<evidence type="ECO:0000313" key="3">
    <source>
        <dbReference type="Proteomes" id="UP000813463"/>
    </source>
</evidence>
<proteinExistence type="predicted"/>
<feature type="signal peptide" evidence="1">
    <location>
        <begin position="1"/>
        <end position="24"/>
    </location>
</feature>
<reference evidence="4" key="2">
    <citation type="submission" date="2025-08" db="UniProtKB">
        <authorList>
            <consortium name="RefSeq"/>
        </authorList>
    </citation>
    <scope>IDENTIFICATION</scope>
    <source>
        <tissue evidence="4">Leaf</tissue>
    </source>
</reference>
<dbReference type="AlphaFoldDB" id="A0A9R0KB52"/>
<dbReference type="RefSeq" id="XP_021864075.1">
    <property type="nucleotide sequence ID" value="XM_022008383.2"/>
</dbReference>
<dbReference type="PANTHER" id="PTHR48222:SF4">
    <property type="entry name" value="PROTEINASE INHIBITOR, PROPEPTIDE"/>
    <property type="match status" value="1"/>
</dbReference>
<evidence type="ECO:0000313" key="4">
    <source>
        <dbReference type="RefSeq" id="XP_021864075.1"/>
    </source>
</evidence>
<dbReference type="OrthoDB" id="687377at2759"/>
<dbReference type="InterPro" id="IPR037045">
    <property type="entry name" value="S8pro/Inhibitor_I9_sf"/>
</dbReference>